<reference evidence="2" key="1">
    <citation type="journal article" date="2013" name="Nat. Genet.">
        <title>The draft genomes of soft-shell turtle and green sea turtle yield insights into the development and evolution of the turtle-specific body plan.</title>
        <authorList>
            <person name="Wang Z."/>
            <person name="Pascual-Anaya J."/>
            <person name="Zadissa A."/>
            <person name="Li W."/>
            <person name="Niimura Y."/>
            <person name="Huang Z."/>
            <person name="Li C."/>
            <person name="White S."/>
            <person name="Xiong Z."/>
            <person name="Fang D."/>
            <person name="Wang B."/>
            <person name="Ming Y."/>
            <person name="Chen Y."/>
            <person name="Zheng Y."/>
            <person name="Kuraku S."/>
            <person name="Pignatelli M."/>
            <person name="Herrero J."/>
            <person name="Beal K."/>
            <person name="Nozawa M."/>
            <person name="Li Q."/>
            <person name="Wang J."/>
            <person name="Zhang H."/>
            <person name="Yu L."/>
            <person name="Shigenobu S."/>
            <person name="Wang J."/>
            <person name="Liu J."/>
            <person name="Flicek P."/>
            <person name="Searle S."/>
            <person name="Wang J."/>
            <person name="Kuratani S."/>
            <person name="Yin Y."/>
            <person name="Aken B."/>
            <person name="Zhang G."/>
            <person name="Irie N."/>
        </authorList>
    </citation>
    <scope>NUCLEOTIDE SEQUENCE [LARGE SCALE GENOMIC DNA]</scope>
</reference>
<keyword evidence="2" id="KW-1185">Reference proteome</keyword>
<name>M7BBK1_CHEMY</name>
<protein>
    <submittedName>
        <fullName evidence="1">Uncharacterized protein</fullName>
    </submittedName>
</protein>
<dbReference type="AlphaFoldDB" id="M7BBK1"/>
<gene>
    <name evidence="1" type="ORF">UY3_17296</name>
</gene>
<dbReference type="Proteomes" id="UP000031443">
    <property type="component" value="Unassembled WGS sequence"/>
</dbReference>
<proteinExistence type="predicted"/>
<evidence type="ECO:0000313" key="2">
    <source>
        <dbReference type="Proteomes" id="UP000031443"/>
    </source>
</evidence>
<evidence type="ECO:0000313" key="1">
    <source>
        <dbReference type="EMBL" id="EMP25607.1"/>
    </source>
</evidence>
<accession>M7BBK1</accession>
<sequence length="341" mass="37846">MSTLAELQHRQLQRRSESAEVKLLLRVHTLSCLCNSVFTLVALAVVFGAVHSGQLSHRASLPLLPLRVVGRQRGSQGILGLVPVPRDVLLCIPAIPMLPSAFGAIFQWFVYCALCLWSAGMDPALLTNMLLALTNTLQVAVELFLKLQRQEEFDIDLATRCVHYGRYLITEGEQGIKGGSSPRLRLLPWPLCDSPVCSNGCLPLIPPPPVMTEWCGKVTINGARNKAALPKNLRQRIAQYLYESFLEISEADSHEVRESINPLFHWSDYACHGSMMQYLRGHFIVKTQLVSLEPQLVVFQVAVTSSVSTKCVKSTLVFDMRNGANEDFELSAYVGITQISK</sequence>
<dbReference type="EMBL" id="KB587549">
    <property type="protein sequence ID" value="EMP25607.1"/>
    <property type="molecule type" value="Genomic_DNA"/>
</dbReference>
<organism evidence="1 2">
    <name type="scientific">Chelonia mydas</name>
    <name type="common">Green sea-turtle</name>
    <name type="synonym">Chelonia agassizi</name>
    <dbReference type="NCBI Taxonomy" id="8469"/>
    <lineage>
        <taxon>Eukaryota</taxon>
        <taxon>Metazoa</taxon>
        <taxon>Chordata</taxon>
        <taxon>Craniata</taxon>
        <taxon>Vertebrata</taxon>
        <taxon>Euteleostomi</taxon>
        <taxon>Archelosauria</taxon>
        <taxon>Testudinata</taxon>
        <taxon>Testudines</taxon>
        <taxon>Cryptodira</taxon>
        <taxon>Durocryptodira</taxon>
        <taxon>Americhelydia</taxon>
        <taxon>Chelonioidea</taxon>
        <taxon>Cheloniidae</taxon>
        <taxon>Chelonia</taxon>
    </lineage>
</organism>